<feature type="domain" description="Bromo" evidence="11">
    <location>
        <begin position="844"/>
        <end position="914"/>
    </location>
</feature>
<dbReference type="PANTHER" id="PTHR13793:SF107">
    <property type="entry name" value="BROMODOMAIN-CONTAINING PROTEIN HOMOLOG"/>
    <property type="match status" value="1"/>
</dbReference>
<evidence type="ECO:0008006" key="16">
    <source>
        <dbReference type="Google" id="ProtNLM"/>
    </source>
</evidence>
<evidence type="ECO:0000256" key="3">
    <source>
        <dbReference type="ARBA" id="ARBA00022737"/>
    </source>
</evidence>
<dbReference type="CDD" id="cd04369">
    <property type="entry name" value="Bromodomain"/>
    <property type="match status" value="1"/>
</dbReference>
<organism evidence="14 15">
    <name type="scientific">Powellomyces hirtus</name>
    <dbReference type="NCBI Taxonomy" id="109895"/>
    <lineage>
        <taxon>Eukaryota</taxon>
        <taxon>Fungi</taxon>
        <taxon>Fungi incertae sedis</taxon>
        <taxon>Chytridiomycota</taxon>
        <taxon>Chytridiomycota incertae sedis</taxon>
        <taxon>Chytridiomycetes</taxon>
        <taxon>Spizellomycetales</taxon>
        <taxon>Powellomycetaceae</taxon>
        <taxon>Powellomyces</taxon>
    </lineage>
</organism>
<keyword evidence="2" id="KW-0479">Metal-binding</keyword>
<feature type="compositionally biased region" description="Low complexity" evidence="10">
    <location>
        <begin position="1370"/>
        <end position="1381"/>
    </location>
</feature>
<evidence type="ECO:0000256" key="4">
    <source>
        <dbReference type="ARBA" id="ARBA00022771"/>
    </source>
</evidence>
<evidence type="ECO:0000256" key="2">
    <source>
        <dbReference type="ARBA" id="ARBA00022723"/>
    </source>
</evidence>
<dbReference type="InterPro" id="IPR011011">
    <property type="entry name" value="Znf_FYVE_PHD"/>
</dbReference>
<feature type="compositionally biased region" description="Polar residues" evidence="10">
    <location>
        <begin position="32"/>
        <end position="43"/>
    </location>
</feature>
<evidence type="ECO:0000259" key="13">
    <source>
        <dbReference type="PROSITE" id="PS51805"/>
    </source>
</evidence>
<protein>
    <recommendedName>
        <fullName evidence="16">Histone acetyltransferase</fullName>
    </recommendedName>
</protein>
<dbReference type="FunFam" id="3.30.40.10:FF:000007">
    <property type="entry name" value="Bromodomain containing 1, isoform CRA_b"/>
    <property type="match status" value="1"/>
</dbReference>
<comment type="subcellular location">
    <subcellularLocation>
        <location evidence="1">Nucleus</location>
    </subcellularLocation>
</comment>
<evidence type="ECO:0000256" key="7">
    <source>
        <dbReference type="ARBA" id="ARBA00023242"/>
    </source>
</evidence>
<dbReference type="SUPFAM" id="SSF57903">
    <property type="entry name" value="FYVE/PHD zinc finger"/>
    <property type="match status" value="1"/>
</dbReference>
<gene>
    <name evidence="14" type="ORF">PhCBS80983_g05446</name>
</gene>
<dbReference type="GO" id="GO:0006357">
    <property type="term" value="P:regulation of transcription by RNA polymerase II"/>
    <property type="evidence" value="ECO:0007669"/>
    <property type="project" value="TreeGrafter"/>
</dbReference>
<dbReference type="InterPro" id="IPR019542">
    <property type="entry name" value="Enhancer_polycomb-like_N"/>
</dbReference>
<dbReference type="Proteomes" id="UP000318582">
    <property type="component" value="Unassembled WGS sequence"/>
</dbReference>
<keyword evidence="6 8" id="KW-0103">Bromodomain</keyword>
<feature type="region of interest" description="Disordered" evidence="10">
    <location>
        <begin position="617"/>
        <end position="674"/>
    </location>
</feature>
<comment type="caution">
    <text evidence="14">The sequence shown here is derived from an EMBL/GenBank/DDBJ whole genome shotgun (WGS) entry which is preliminary data.</text>
</comment>
<sequence>MLERPSRRIAPTPITPREAASLSPNLIDLPTRSRSTLQPQTPATHGRAGRRSLLDSPATFTPATPSPFGEEIYPTSEAPAEEKSYRDFFPDLEITKPLPILTLPTDPQTIPYTQQPSEDVLSPVETEEQMLAKANSEQTRNQIKEIINFFNEDETENPPSDAKAPEVNIAVDVEVLRVGSSDEDRQSDLPPSKPSGEQTAGEDKLAAESVREKSLSIYENGQSIVLAEVDKLLEQSACILHGAQSTENGIQDSPKKTEGRQSDWRGTQTLPTSADTVTAAQERELSSAIELDVLAGVEDLLRLPDLPPAPPHLPKPMFRMLPETDDNQTWTMKKFRLGAAYIRHVEPSEDELALRVEYDMDEQDYCWLNIVNEARKKDGQGQMDQDYFEKVMDILEKEWFDLTKDIPSPRDDEEDPVCAVCDDGECENSNAIVFCDGCNIAVHQDCYGIPYIPEGQWLCRKCMLSPHKPVDCVLCPHADGAFKQTSGQGWAHLLCAMWVPECNLGNFTLMEPVVDIEKIPRSRWKLTCYLCQRQVGAPIQCSNKSCYTPFHATCARKAKLYMKMRAQYGTDHNAFRAFCDKHTPPEYREKVDVEASIKEFKKQMIDQTTSLVQQITSMEDSEYESAQSSGEDEAPRRRLKRKTSEYASDMENEDLFETSRRSGGTSSRKKRNRLEGPLSAGRILADLGMSDSEVAVHAAHQFSTPVVIPEYILKRVLETLREEHKEQKRKGDFDRKIKDFVILVCKYWSLKRESRRGAPLLKRLHLEPWTASASALKQDEEARAKRNQTAIIIRQDLERVRLLAELIRKREKEKMRQYRAGVGYTELIFFPFTKHLRPVFEKIRAMDRDGYFQDPVTPDIAPDYATYVKTPMDFTTMARKVDNYEYKDVTAFETDLELIWGNCMVYNKAETEYFKAAARYQRRAKPLVEELRAQMAALPIDSETGVMNIAPTEFLKVLWSNGWPEGMAEKPLFPKEVPKPAVEEGQQASIADGVDEKGKAVIAADFVPFRMTRARLAAIAEAVPETPKPKRGSAKKKGTAQKQDVDTKAASAEPVETPTRSRRGKAAADEEPAEPTKTSGKGWILEPILPEENEEPAIPAVVETSLDRVIRPARKAAEMAQKAVTSLASAVKRAPVSGARSGKKPPPVVAEPVLTGREARALKRRHGNLDTPLKTDTPATPTPQSKHQKTATDKAPPTPLAESSAINTAVKAAPSAKQGKAAEPQATPKKDDGDEEKASVPRSLGRATRQRGKPQPSAEPEPQVVEQEETEEEEEETVEPETPVGKTRRGSRATKAPPPPLKEEQRSNELAVTPANRPRRKSTLNAITPAADKTPKQPAAPTAAPATPSRRKSSGTHATTMHANRRCSSATVHAEATTATAWFGAPVPPELDQQQDLDDNPTMLAFIEDAKPAGSSGLSSSRRESNASDQSGPLGESDTNNEADKEEAEERSGGEEDG</sequence>
<dbReference type="GO" id="GO:0006325">
    <property type="term" value="P:chromatin organization"/>
    <property type="evidence" value="ECO:0007669"/>
    <property type="project" value="UniProtKB-ARBA"/>
</dbReference>
<evidence type="ECO:0000259" key="11">
    <source>
        <dbReference type="PROSITE" id="PS50014"/>
    </source>
</evidence>
<feature type="compositionally biased region" description="Basic and acidic residues" evidence="10">
    <location>
        <begin position="253"/>
        <end position="263"/>
    </location>
</feature>
<dbReference type="PROSITE" id="PS01359">
    <property type="entry name" value="ZF_PHD_1"/>
    <property type="match status" value="1"/>
</dbReference>
<dbReference type="Pfam" id="PF13832">
    <property type="entry name" value="zf-HC5HC2H_2"/>
    <property type="match status" value="1"/>
</dbReference>
<proteinExistence type="predicted"/>
<dbReference type="InterPro" id="IPR034732">
    <property type="entry name" value="EPHD"/>
</dbReference>
<dbReference type="InterPro" id="IPR001487">
    <property type="entry name" value="Bromodomain"/>
</dbReference>
<dbReference type="PROSITE" id="PS50014">
    <property type="entry name" value="BROMODOMAIN_2"/>
    <property type="match status" value="1"/>
</dbReference>
<feature type="region of interest" description="Disordered" evidence="10">
    <location>
        <begin position="1022"/>
        <end position="1081"/>
    </location>
</feature>
<dbReference type="InterPro" id="IPR050701">
    <property type="entry name" value="Histone_Mod_Regulator"/>
</dbReference>
<dbReference type="InterPro" id="IPR036427">
    <property type="entry name" value="Bromodomain-like_sf"/>
</dbReference>
<feature type="domain" description="PHD-type" evidence="12">
    <location>
        <begin position="415"/>
        <end position="465"/>
    </location>
</feature>
<keyword evidence="7" id="KW-0539">Nucleus</keyword>
<dbReference type="SMART" id="SM00249">
    <property type="entry name" value="PHD"/>
    <property type="match status" value="2"/>
</dbReference>
<feature type="compositionally biased region" description="Polar residues" evidence="10">
    <location>
        <begin position="1355"/>
        <end position="1369"/>
    </location>
</feature>
<feature type="region of interest" description="Disordered" evidence="10">
    <location>
        <begin position="179"/>
        <end position="207"/>
    </location>
</feature>
<feature type="region of interest" description="Disordered" evidence="10">
    <location>
        <begin position="1125"/>
        <end position="1458"/>
    </location>
</feature>
<evidence type="ECO:0000256" key="8">
    <source>
        <dbReference type="PROSITE-ProRule" id="PRU00035"/>
    </source>
</evidence>
<feature type="compositionally biased region" description="Low complexity" evidence="10">
    <location>
        <begin position="56"/>
        <end position="68"/>
    </location>
</feature>
<reference evidence="14 15" key="1">
    <citation type="journal article" date="2019" name="Sci. Rep.">
        <title>Comparative genomics of chytrid fungi reveal insights into the obligate biotrophic and pathogenic lifestyle of Synchytrium endobioticum.</title>
        <authorList>
            <person name="van de Vossenberg B.T.L.H."/>
            <person name="Warris S."/>
            <person name="Nguyen H.D.T."/>
            <person name="van Gent-Pelzer M.P.E."/>
            <person name="Joly D.L."/>
            <person name="van de Geest H.C."/>
            <person name="Bonants P.J.M."/>
            <person name="Smith D.S."/>
            <person name="Levesque C.A."/>
            <person name="van der Lee T.A.J."/>
        </authorList>
    </citation>
    <scope>NUCLEOTIDE SEQUENCE [LARGE SCALE GENOMIC DNA]</scope>
    <source>
        <strain evidence="14 15">CBS 809.83</strain>
    </source>
</reference>
<dbReference type="CDD" id="cd15492">
    <property type="entry name" value="PHD_BRPF_JADE_like"/>
    <property type="match status" value="1"/>
</dbReference>
<evidence type="ECO:0000313" key="14">
    <source>
        <dbReference type="EMBL" id="TPX55277.1"/>
    </source>
</evidence>
<evidence type="ECO:0000256" key="1">
    <source>
        <dbReference type="ARBA" id="ARBA00004123"/>
    </source>
</evidence>
<dbReference type="SMART" id="SM00297">
    <property type="entry name" value="BROMO"/>
    <property type="match status" value="1"/>
</dbReference>
<keyword evidence="15" id="KW-1185">Reference proteome</keyword>
<keyword evidence="3" id="KW-0677">Repeat</keyword>
<dbReference type="GO" id="GO:0008270">
    <property type="term" value="F:zinc ion binding"/>
    <property type="evidence" value="ECO:0007669"/>
    <property type="project" value="UniProtKB-KW"/>
</dbReference>
<evidence type="ECO:0000256" key="6">
    <source>
        <dbReference type="ARBA" id="ARBA00023117"/>
    </source>
</evidence>
<dbReference type="Pfam" id="PF00439">
    <property type="entry name" value="Bromodomain"/>
    <property type="match status" value="1"/>
</dbReference>
<evidence type="ECO:0000256" key="9">
    <source>
        <dbReference type="PROSITE-ProRule" id="PRU00146"/>
    </source>
</evidence>
<dbReference type="STRING" id="109895.A0A507DVR2"/>
<accession>A0A507DVR2</accession>
<feature type="compositionally biased region" description="Polar residues" evidence="10">
    <location>
        <begin position="617"/>
        <end position="629"/>
    </location>
</feature>
<dbReference type="PROSITE" id="PS50016">
    <property type="entry name" value="ZF_PHD_2"/>
    <property type="match status" value="1"/>
</dbReference>
<feature type="region of interest" description="Disordered" evidence="10">
    <location>
        <begin position="1"/>
        <end position="80"/>
    </location>
</feature>
<dbReference type="Gene3D" id="1.20.920.10">
    <property type="entry name" value="Bromodomain-like"/>
    <property type="match status" value="1"/>
</dbReference>
<feature type="compositionally biased region" description="Polar residues" evidence="10">
    <location>
        <begin position="264"/>
        <end position="276"/>
    </location>
</feature>
<dbReference type="GO" id="GO:0005634">
    <property type="term" value="C:nucleus"/>
    <property type="evidence" value="ECO:0007669"/>
    <property type="project" value="UniProtKB-SubCell"/>
</dbReference>
<feature type="compositionally biased region" description="Basic residues" evidence="10">
    <location>
        <begin position="1029"/>
        <end position="1039"/>
    </location>
</feature>
<feature type="compositionally biased region" description="Basic and acidic residues" evidence="10">
    <location>
        <begin position="1448"/>
        <end position="1458"/>
    </location>
</feature>
<dbReference type="FunFam" id="3.30.40.10:FF:000008">
    <property type="entry name" value="Bromodomain containing 1, isoform CRA_a"/>
    <property type="match status" value="1"/>
</dbReference>
<evidence type="ECO:0000259" key="12">
    <source>
        <dbReference type="PROSITE" id="PS50016"/>
    </source>
</evidence>
<dbReference type="InterPro" id="IPR019787">
    <property type="entry name" value="Znf_PHD-finger"/>
</dbReference>
<name>A0A507DVR2_9FUNG</name>
<dbReference type="InterPro" id="IPR013083">
    <property type="entry name" value="Znf_RING/FYVE/PHD"/>
</dbReference>
<dbReference type="PROSITE" id="PS51805">
    <property type="entry name" value="EPHD"/>
    <property type="match status" value="1"/>
</dbReference>
<evidence type="ECO:0000313" key="15">
    <source>
        <dbReference type="Proteomes" id="UP000318582"/>
    </source>
</evidence>
<feature type="domain" description="PHD-type" evidence="13">
    <location>
        <begin position="469"/>
        <end position="583"/>
    </location>
</feature>
<evidence type="ECO:0000256" key="5">
    <source>
        <dbReference type="ARBA" id="ARBA00022833"/>
    </source>
</evidence>
<evidence type="ECO:0000256" key="10">
    <source>
        <dbReference type="SAM" id="MobiDB-lite"/>
    </source>
</evidence>
<dbReference type="InterPro" id="IPR019786">
    <property type="entry name" value="Zinc_finger_PHD-type_CS"/>
</dbReference>
<dbReference type="Gene3D" id="3.30.40.10">
    <property type="entry name" value="Zinc/RING finger domain, C3HC4 (zinc finger)"/>
    <property type="match status" value="2"/>
</dbReference>
<dbReference type="EMBL" id="QEAQ01000117">
    <property type="protein sequence ID" value="TPX55277.1"/>
    <property type="molecule type" value="Genomic_DNA"/>
</dbReference>
<dbReference type="Pfam" id="PF10513">
    <property type="entry name" value="EPL1"/>
    <property type="match status" value="1"/>
</dbReference>
<feature type="compositionally biased region" description="Acidic residues" evidence="10">
    <location>
        <begin position="1266"/>
        <end position="1279"/>
    </location>
</feature>
<feature type="region of interest" description="Disordered" evidence="10">
    <location>
        <begin position="245"/>
        <end position="276"/>
    </location>
</feature>
<keyword evidence="5" id="KW-0862">Zinc</keyword>
<dbReference type="SUPFAM" id="SSF47370">
    <property type="entry name" value="Bromodomain"/>
    <property type="match status" value="1"/>
</dbReference>
<keyword evidence="4 9" id="KW-0863">Zinc-finger</keyword>
<feature type="compositionally biased region" description="Low complexity" evidence="10">
    <location>
        <begin position="1328"/>
        <end position="1348"/>
    </location>
</feature>
<feature type="compositionally biased region" description="Basic and acidic residues" evidence="10">
    <location>
        <begin position="1228"/>
        <end position="1239"/>
    </location>
</feature>
<dbReference type="PANTHER" id="PTHR13793">
    <property type="entry name" value="PHD FINGER PROTEINS"/>
    <property type="match status" value="1"/>
</dbReference>
<dbReference type="Pfam" id="PF13831">
    <property type="entry name" value="PHD_2"/>
    <property type="match status" value="1"/>
</dbReference>
<dbReference type="InterPro" id="IPR001965">
    <property type="entry name" value="Znf_PHD"/>
</dbReference>
<dbReference type="PRINTS" id="PR00503">
    <property type="entry name" value="BROMODOMAIN"/>
</dbReference>